<keyword evidence="3 6" id="KW-0812">Transmembrane</keyword>
<name>A0A7K1SPH9_9BACT</name>
<feature type="transmembrane region" description="Helical" evidence="6">
    <location>
        <begin position="683"/>
        <end position="706"/>
    </location>
</feature>
<keyword evidence="4 6" id="KW-1133">Transmembrane helix</keyword>
<feature type="transmembrane region" description="Helical" evidence="6">
    <location>
        <begin position="431"/>
        <end position="454"/>
    </location>
</feature>
<reference evidence="9 10" key="1">
    <citation type="submission" date="2019-12" db="EMBL/GenBank/DDBJ databases">
        <title>Spirosoma sp. HMF4905 genome sequencing and assembly.</title>
        <authorList>
            <person name="Kang H."/>
            <person name="Cha I."/>
            <person name="Kim H."/>
            <person name="Joh K."/>
        </authorList>
    </citation>
    <scope>NUCLEOTIDE SEQUENCE [LARGE SCALE GENOMIC DNA]</scope>
    <source>
        <strain evidence="9 10">HMF4905</strain>
    </source>
</reference>
<feature type="transmembrane region" description="Helical" evidence="6">
    <location>
        <begin position="21"/>
        <end position="41"/>
    </location>
</feature>
<feature type="transmembrane region" description="Helical" evidence="6">
    <location>
        <begin position="388"/>
        <end position="411"/>
    </location>
</feature>
<dbReference type="EMBL" id="WPIN01000025">
    <property type="protein sequence ID" value="MVM35630.1"/>
    <property type="molecule type" value="Genomic_DNA"/>
</dbReference>
<keyword evidence="10" id="KW-1185">Reference proteome</keyword>
<dbReference type="PANTHER" id="PTHR30572:SF18">
    <property type="entry name" value="ABC-TYPE MACROLIDE FAMILY EXPORT SYSTEM PERMEASE COMPONENT 2"/>
    <property type="match status" value="1"/>
</dbReference>
<dbReference type="Pfam" id="PF12704">
    <property type="entry name" value="MacB_PCD"/>
    <property type="match status" value="1"/>
</dbReference>
<feature type="domain" description="ABC3 transporter permease C-terminal" evidence="7">
    <location>
        <begin position="296"/>
        <end position="412"/>
    </location>
</feature>
<keyword evidence="2" id="KW-1003">Cell membrane</keyword>
<organism evidence="9 10">
    <name type="scientific">Spirosoma arboris</name>
    <dbReference type="NCBI Taxonomy" id="2682092"/>
    <lineage>
        <taxon>Bacteria</taxon>
        <taxon>Pseudomonadati</taxon>
        <taxon>Bacteroidota</taxon>
        <taxon>Cytophagia</taxon>
        <taxon>Cytophagales</taxon>
        <taxon>Cytophagaceae</taxon>
        <taxon>Spirosoma</taxon>
    </lineage>
</organism>
<dbReference type="Proteomes" id="UP000436006">
    <property type="component" value="Unassembled WGS sequence"/>
</dbReference>
<evidence type="ECO:0000313" key="9">
    <source>
        <dbReference type="EMBL" id="MVM35630.1"/>
    </source>
</evidence>
<feature type="transmembrane region" description="Helical" evidence="6">
    <location>
        <begin position="347"/>
        <end position="368"/>
    </location>
</feature>
<proteinExistence type="predicted"/>
<dbReference type="InterPro" id="IPR003838">
    <property type="entry name" value="ABC3_permease_C"/>
</dbReference>
<dbReference type="AlphaFoldDB" id="A0A7K1SPH9"/>
<dbReference type="PANTHER" id="PTHR30572">
    <property type="entry name" value="MEMBRANE COMPONENT OF TRANSPORTER-RELATED"/>
    <property type="match status" value="1"/>
</dbReference>
<evidence type="ECO:0000259" key="8">
    <source>
        <dbReference type="Pfam" id="PF12704"/>
    </source>
</evidence>
<evidence type="ECO:0000256" key="2">
    <source>
        <dbReference type="ARBA" id="ARBA00022475"/>
    </source>
</evidence>
<evidence type="ECO:0000313" key="10">
    <source>
        <dbReference type="Proteomes" id="UP000436006"/>
    </source>
</evidence>
<feature type="transmembrane region" description="Helical" evidence="6">
    <location>
        <begin position="727"/>
        <end position="747"/>
    </location>
</feature>
<evidence type="ECO:0000256" key="6">
    <source>
        <dbReference type="SAM" id="Phobius"/>
    </source>
</evidence>
<comment type="subcellular location">
    <subcellularLocation>
        <location evidence="1">Cell membrane</location>
        <topology evidence="1">Multi-pass membrane protein</topology>
    </subcellularLocation>
</comment>
<comment type="caution">
    <text evidence="9">The sequence shown here is derived from an EMBL/GenBank/DDBJ whole genome shotgun (WGS) entry which is preliminary data.</text>
</comment>
<protein>
    <submittedName>
        <fullName evidence="9">FtsX-like permease family protein</fullName>
    </submittedName>
</protein>
<evidence type="ECO:0000256" key="3">
    <source>
        <dbReference type="ARBA" id="ARBA00022692"/>
    </source>
</evidence>
<dbReference type="Pfam" id="PF02687">
    <property type="entry name" value="FtsX"/>
    <property type="match status" value="2"/>
</dbReference>
<dbReference type="GO" id="GO:0005886">
    <property type="term" value="C:plasma membrane"/>
    <property type="evidence" value="ECO:0007669"/>
    <property type="project" value="UniProtKB-SubCell"/>
</dbReference>
<evidence type="ECO:0000256" key="4">
    <source>
        <dbReference type="ARBA" id="ARBA00022989"/>
    </source>
</evidence>
<gene>
    <name evidence="9" type="ORF">GO755_36775</name>
</gene>
<dbReference type="InterPro" id="IPR025857">
    <property type="entry name" value="MacB_PCD"/>
</dbReference>
<feature type="transmembrane region" description="Helical" evidence="6">
    <location>
        <begin position="767"/>
        <end position="787"/>
    </location>
</feature>
<evidence type="ECO:0000256" key="1">
    <source>
        <dbReference type="ARBA" id="ARBA00004651"/>
    </source>
</evidence>
<sequence length="806" mass="89989">MLKNYFVTALRALRRNWNYTLINMVGLTFGLACCLIVFLAIRYELSYDRHNAKADHTYRLITYSKKSGGDSRNIGIPLPALAALRTDFPELKHQLTMAYQTYGALIKVKDKNASKFQEESSTVAFVEPEYFQMFDYQWEEGNPQTAVQNPNTVVLSERMAHKYFGDADPLGKTIRVENKMDFTVTGVVQNPPATSSVPFEVLLSFASLKQFGANSDWNEWASTYSGAQIYITLPDKVTPAQIEQQFVPFTHKYMKPELANELRYELQPLTTIHFDTRTQNAAGRTVSKQTIWGMALIGVFILITACVNFINLATAQVIRRAKEVGVRKVLGSTRTQLMRQFLSETGLLTGLAVGLAFGVTTVSMPYVAELLDLKATALSILDPVVVGFVLVLALLTTVLAGFYPAFVLAGYQPVLALRGKMRLTGRNPLTLRRILIVFQFAISQLLIIGTLIAYSQIQYLRSADLGYSKDALLTVQIPERKSGQLESLKAKLVGLPNVKSMSYGISVPSSDGNWNQGFRYENADKDADFSVVMRVADTAYLHTYGLKLIAGRLYLPADTMRDLVVNESFVKRIGLREPSQILGKYLTLNGFKKKQIVGVVKDFSTFSLHQQTSPCVLTNWRDAYSVLGIKLSTQQGGTEAIHRLLGEVETTWNATFPDFMFKYDFLDQILANFYKSEERLYSFFRLLAGIAIFIGCLGLYGVVAFMAESRTKEVGIRKVLGASTGHIVGLFSTDFVRLVLIALVIASPVGWYVMNKWLADFPYKIEIAWWMFGLAGLLAVTIALLTVSFQSIKAALVDPVKSLRSE</sequence>
<keyword evidence="5 6" id="KW-0472">Membrane</keyword>
<feature type="transmembrane region" description="Helical" evidence="6">
    <location>
        <begin position="291"/>
        <end position="313"/>
    </location>
</feature>
<dbReference type="InterPro" id="IPR050250">
    <property type="entry name" value="Macrolide_Exporter_MacB"/>
</dbReference>
<feature type="domain" description="MacB-like periplasmic core" evidence="8">
    <location>
        <begin position="20"/>
        <end position="246"/>
    </location>
</feature>
<evidence type="ECO:0000256" key="5">
    <source>
        <dbReference type="ARBA" id="ARBA00023136"/>
    </source>
</evidence>
<dbReference type="RefSeq" id="WP_157590434.1">
    <property type="nucleotide sequence ID" value="NZ_WPIN01000025.1"/>
</dbReference>
<feature type="domain" description="ABC3 transporter permease C-terminal" evidence="7">
    <location>
        <begin position="686"/>
        <end position="794"/>
    </location>
</feature>
<accession>A0A7K1SPH9</accession>
<dbReference type="GO" id="GO:0022857">
    <property type="term" value="F:transmembrane transporter activity"/>
    <property type="evidence" value="ECO:0007669"/>
    <property type="project" value="TreeGrafter"/>
</dbReference>
<evidence type="ECO:0000259" key="7">
    <source>
        <dbReference type="Pfam" id="PF02687"/>
    </source>
</evidence>
<dbReference type="PROSITE" id="PS51257">
    <property type="entry name" value="PROKAR_LIPOPROTEIN"/>
    <property type="match status" value="1"/>
</dbReference>